<dbReference type="SUPFAM" id="SSF54001">
    <property type="entry name" value="Cysteine proteinases"/>
    <property type="match status" value="1"/>
</dbReference>
<evidence type="ECO:0000313" key="2">
    <source>
        <dbReference type="RefSeq" id="XP_065645559.1"/>
    </source>
</evidence>
<gene>
    <name evidence="2" type="primary">LOC136076027</name>
</gene>
<dbReference type="RefSeq" id="XP_065645559.1">
    <property type="nucleotide sequence ID" value="XM_065789487.1"/>
</dbReference>
<keyword evidence="1" id="KW-1185">Reference proteome</keyword>
<organism evidence="1 2">
    <name type="scientific">Hydra vulgaris</name>
    <name type="common">Hydra</name>
    <name type="synonym">Hydra attenuata</name>
    <dbReference type="NCBI Taxonomy" id="6087"/>
    <lineage>
        <taxon>Eukaryota</taxon>
        <taxon>Metazoa</taxon>
        <taxon>Cnidaria</taxon>
        <taxon>Hydrozoa</taxon>
        <taxon>Hydroidolina</taxon>
        <taxon>Anthoathecata</taxon>
        <taxon>Aplanulata</taxon>
        <taxon>Hydridae</taxon>
        <taxon>Hydra</taxon>
    </lineage>
</organism>
<proteinExistence type="predicted"/>
<dbReference type="InterPro" id="IPR038765">
    <property type="entry name" value="Papain-like_cys_pep_sf"/>
</dbReference>
<reference evidence="2" key="2">
    <citation type="submission" date="2025-08" db="UniProtKB">
        <authorList>
            <consortium name="RefSeq"/>
        </authorList>
    </citation>
    <scope>IDENTIFICATION</scope>
</reference>
<evidence type="ECO:0000313" key="1">
    <source>
        <dbReference type="Proteomes" id="UP001652625"/>
    </source>
</evidence>
<reference evidence="1" key="1">
    <citation type="submission" date="2025-05" db="UniProtKB">
        <authorList>
            <consortium name="RefSeq"/>
        </authorList>
    </citation>
    <scope>NUCLEOTIDE SEQUENCE [LARGE SCALE GENOMIC DNA]</scope>
</reference>
<protein>
    <submittedName>
        <fullName evidence="2">Uncharacterized protein LOC136076027</fullName>
    </submittedName>
</protein>
<dbReference type="GeneID" id="136076027"/>
<sequence length="486" mass="55640">MFGGRSPVCRSEFKEEVGIFPANEDEVKAEIEKNKIHIENLTNLVTKNITEAQKKQKKYYDKRVSKNIKSMEECIKIGDKVLLLDIRGRRSKGAAFKPRFKGPYEVSDITKCGNYKLSSNNIPIPNITEAQKKQKKYYDKRVSKNIKSMEECIKIGDKVLLLDIRGRRSKGAAFKPRFKGPYEVSDITKCGNYKLSSNKVIIKGTHKRAHVKKFLEGICDKEANKAEQIIKSFVVKDSEEANKAEETIKSFLVEDSEEEADSIKNFAVKDSEDETNKAEETIKSSVVEDSEETLYTKKSCIVEDSERSIIQYLRIVNPVKAIMGIYPDLGGCKIYDYSLQDTLNECLSDEVVYIYLKLLVNSKKKNRIEVLSPAGLLSLDELPINTDLIQRRHEKELFKLEMLICCMVAKFHWTLAIIKPDDKTIHYINPKGEPINSIKKEELKWNCYLQQRYGIIEKFRILTSPHAKPADSISCGVFCLKVTLFN</sequence>
<dbReference type="Gene3D" id="3.40.395.10">
    <property type="entry name" value="Adenoviral Proteinase, Chain A"/>
    <property type="match status" value="1"/>
</dbReference>
<dbReference type="Proteomes" id="UP001652625">
    <property type="component" value="Chromosome 02"/>
</dbReference>
<accession>A0ABM4B9I2</accession>
<name>A0ABM4B9I2_HYDVU</name>